<organism evidence="5 6">
    <name type="scientific">Larimichthys crocea</name>
    <name type="common">Large yellow croaker</name>
    <name type="synonym">Pseudosciaena crocea</name>
    <dbReference type="NCBI Taxonomy" id="215358"/>
    <lineage>
        <taxon>Eukaryota</taxon>
        <taxon>Metazoa</taxon>
        <taxon>Chordata</taxon>
        <taxon>Craniata</taxon>
        <taxon>Vertebrata</taxon>
        <taxon>Euteleostomi</taxon>
        <taxon>Actinopterygii</taxon>
        <taxon>Neopterygii</taxon>
        <taxon>Teleostei</taxon>
        <taxon>Neoteleostei</taxon>
        <taxon>Acanthomorphata</taxon>
        <taxon>Eupercaria</taxon>
        <taxon>Sciaenidae</taxon>
        <taxon>Larimichthys</taxon>
    </lineage>
</organism>
<dbReference type="AlphaFoldDB" id="A0A6G0HS24"/>
<keyword evidence="6" id="KW-1185">Reference proteome</keyword>
<comment type="caution">
    <text evidence="5">The sequence shown here is derived from an EMBL/GenBank/DDBJ whole genome shotgun (WGS) entry which is preliminary data.</text>
</comment>
<feature type="domain" description="Tc1-like transposase DDE" evidence="2">
    <location>
        <begin position="143"/>
        <end position="286"/>
    </location>
</feature>
<reference evidence="5 6" key="1">
    <citation type="submission" date="2019-07" db="EMBL/GenBank/DDBJ databases">
        <title>Chromosome genome assembly for large yellow croaker.</title>
        <authorList>
            <person name="Xiao S."/>
        </authorList>
    </citation>
    <scope>NUCLEOTIDE SEQUENCE [LARGE SCALE GENOMIC DNA]</scope>
    <source>
        <strain evidence="5">JMULYC20181020</strain>
        <tissue evidence="5">Muscle</tissue>
    </source>
</reference>
<name>A0A6G0HS24_LARCR</name>
<sequence length="1163" mass="130681">MTRINKESSQQVRHMRANGQSTREIQKNLAARGIKVSERAIRKHYKEPQPRRSRPRKMHNAILNAIDEMTKANDEMTAAAVQLKIRSDFGVRLSLTSIRSARRSMGWKFGKTRFCPMIKDRNKAARLQQATLWNNSGETWHNVLFTDETTVSLEHYARQSFHRKDHFVAKPQPKHPLKLHVWGMISRQGAGPMVTFEGIMDRQYFEEAIIKEHAAPYIRAYFGSDHRFFQDNDPKHTAAGAYMASEGINWVKTPPESPDLNPIELVWHSMKDFIRKEAKPGTKQELVEAIQTFWQTRVTVSQPGKPSQSQQQEKECSFPLNPVWFSSATLRAMEEVSPSTFSRPVDCQPSPKPKRVASSKRPRTPRSNGSSVNNVSGWITPSQVVLEIRRCGNPLLATGCKGGFRNASPASQGPPHQPVFSEQPGWITPSQVVLEIRRRGNPLLATGCKGGFRNASQAPPNPPQQPVFSEQPGWITPSQVVLEIRWPRLLHQPDRLGPLWMQPATLHPRLRWPRLLHQPGRLGPLGMQPATLLPCLRCGLLKAQVSSPGGEQGWVPLVTQLGSLSTDLSSAVIIVSPECIAVFRDKSGRYGVFDSHSRNAAGLPYHFGTAITMTFPKLSDLADHLHKLFANRGDYASYEFVPVSFEAVGSSEGPPQSAAQTQANQSETAFGPLQAEVVRAEVLDRDLNAHDISSAVPQATTNLAKLSKQQRRKARQRERLVEWICHTCDSHLTRGKMPTIAVANNLELAPIPPELAALNVLERQLIAKILPFAKIIALPKGRQRAVHGAVVCVPSEVAATVNTLPRPNTEAQLLQVKLKRHIKYKGYQHFYTVNMKNVLKEIHSDYKDVSIDESATFESLHQDSADEEDSQLINAEAGQPEQVVECEIDLEDVFKSENEPDLPKEADKEKEDLRPGLALDTCMQPPDIAQEILSYGEGTFSIAPAQGNKPVGFFTVPKLEAMAFPVQFPTGENTLDETRTVPVYPSKYFNSRLLSADTRFASDQSYLFFAQFVTETHLATNSMSIQMRKGKSKTKDGRKLNSLMLQNQEEVERLIQNKDVTRFMQPLRGTPAYWEKTLKDLHAMVRQIGKPTFFLTFSAAEMRWPEFINIIKAQQGELADFSNLDWNAKCEILRSNPVTVMRMFEKRVDALMTNLPITSTTHR</sequence>
<dbReference type="Gene3D" id="3.30.420.10">
    <property type="entry name" value="Ribonuclease H-like superfamily/Ribonuclease H"/>
    <property type="match status" value="1"/>
</dbReference>
<evidence type="ECO:0000256" key="1">
    <source>
        <dbReference type="SAM" id="MobiDB-lite"/>
    </source>
</evidence>
<protein>
    <recommendedName>
        <fullName evidence="7">Tc1-like transposase DDE domain-containing protein</fullName>
    </recommendedName>
</protein>
<feature type="domain" description="Helitron helicase-like" evidence="3">
    <location>
        <begin position="991"/>
        <end position="1155"/>
    </location>
</feature>
<evidence type="ECO:0000259" key="4">
    <source>
        <dbReference type="Pfam" id="PF20209"/>
    </source>
</evidence>
<dbReference type="PANTHER" id="PTHR23022:SF135">
    <property type="entry name" value="SI:DKEY-77F5.3"/>
    <property type="match status" value="1"/>
</dbReference>
<dbReference type="Proteomes" id="UP000424527">
    <property type="component" value="Unassembled WGS sequence"/>
</dbReference>
<dbReference type="InterPro" id="IPR038717">
    <property type="entry name" value="Tc1-like_DDE_dom"/>
</dbReference>
<feature type="domain" description="DUF6570" evidence="4">
    <location>
        <begin position="734"/>
        <end position="855"/>
    </location>
</feature>
<evidence type="ECO:0000313" key="5">
    <source>
        <dbReference type="EMBL" id="KAE8281776.1"/>
    </source>
</evidence>
<dbReference type="GO" id="GO:0003676">
    <property type="term" value="F:nucleic acid binding"/>
    <property type="evidence" value="ECO:0007669"/>
    <property type="project" value="InterPro"/>
</dbReference>
<proteinExistence type="predicted"/>
<dbReference type="Pfam" id="PF14214">
    <property type="entry name" value="Helitron_like_N"/>
    <property type="match status" value="1"/>
</dbReference>
<gene>
    <name evidence="5" type="ORF">D5F01_LYC19159</name>
</gene>
<evidence type="ECO:0000259" key="2">
    <source>
        <dbReference type="Pfam" id="PF13358"/>
    </source>
</evidence>
<evidence type="ECO:0000313" key="6">
    <source>
        <dbReference type="Proteomes" id="UP000424527"/>
    </source>
</evidence>
<accession>A0A6G0HS24</accession>
<feature type="compositionally biased region" description="Polar residues" evidence="1">
    <location>
        <begin position="7"/>
        <end position="23"/>
    </location>
</feature>
<dbReference type="InterPro" id="IPR046700">
    <property type="entry name" value="DUF6570"/>
</dbReference>
<dbReference type="Pfam" id="PF20209">
    <property type="entry name" value="DUF6570"/>
    <property type="match status" value="1"/>
</dbReference>
<dbReference type="Gene3D" id="3.90.70.120">
    <property type="match status" value="1"/>
</dbReference>
<evidence type="ECO:0000259" key="3">
    <source>
        <dbReference type="Pfam" id="PF14214"/>
    </source>
</evidence>
<dbReference type="Pfam" id="PF13358">
    <property type="entry name" value="DDE_3"/>
    <property type="match status" value="1"/>
</dbReference>
<evidence type="ECO:0008006" key="7">
    <source>
        <dbReference type="Google" id="ProtNLM"/>
    </source>
</evidence>
<dbReference type="InterPro" id="IPR025476">
    <property type="entry name" value="Helitron_helicase-like"/>
</dbReference>
<dbReference type="PANTHER" id="PTHR23022">
    <property type="entry name" value="TRANSPOSABLE ELEMENT-RELATED"/>
    <property type="match status" value="1"/>
</dbReference>
<feature type="region of interest" description="Disordered" evidence="1">
    <location>
        <begin position="1"/>
        <end position="25"/>
    </location>
</feature>
<feature type="region of interest" description="Disordered" evidence="1">
    <location>
        <begin position="338"/>
        <end position="375"/>
    </location>
</feature>
<dbReference type="InterPro" id="IPR052338">
    <property type="entry name" value="Transposase_5"/>
</dbReference>
<feature type="compositionally biased region" description="Basic residues" evidence="1">
    <location>
        <begin position="352"/>
        <end position="364"/>
    </location>
</feature>
<dbReference type="EMBL" id="REGW02000019">
    <property type="protein sequence ID" value="KAE8281776.1"/>
    <property type="molecule type" value="Genomic_DNA"/>
</dbReference>
<dbReference type="InterPro" id="IPR036397">
    <property type="entry name" value="RNaseH_sf"/>
</dbReference>